<protein>
    <submittedName>
        <fullName evidence="1">Uncharacterized protein</fullName>
    </submittedName>
</protein>
<reference evidence="1" key="2">
    <citation type="journal article" date="2015" name="Data Brief">
        <title>Shoot transcriptome of the giant reed, Arundo donax.</title>
        <authorList>
            <person name="Barrero R.A."/>
            <person name="Guerrero F.D."/>
            <person name="Moolhuijzen P."/>
            <person name="Goolsby J.A."/>
            <person name="Tidwell J."/>
            <person name="Bellgard S.E."/>
            <person name="Bellgard M.I."/>
        </authorList>
    </citation>
    <scope>NUCLEOTIDE SEQUENCE</scope>
    <source>
        <tissue evidence="1">Shoot tissue taken approximately 20 cm above the soil surface</tissue>
    </source>
</reference>
<dbReference type="EMBL" id="GBRH01203402">
    <property type="protein sequence ID" value="JAD94493.1"/>
    <property type="molecule type" value="Transcribed_RNA"/>
</dbReference>
<evidence type="ECO:0000313" key="1">
    <source>
        <dbReference type="EMBL" id="JAD94493.1"/>
    </source>
</evidence>
<accession>A0A0A9E645</accession>
<name>A0A0A9E645_ARUDO</name>
<reference evidence="1" key="1">
    <citation type="submission" date="2014-09" db="EMBL/GenBank/DDBJ databases">
        <authorList>
            <person name="Magalhaes I.L.F."/>
            <person name="Oliveira U."/>
            <person name="Santos F.R."/>
            <person name="Vidigal T.H.D.A."/>
            <person name="Brescovit A.D."/>
            <person name="Santos A.J."/>
        </authorList>
    </citation>
    <scope>NUCLEOTIDE SEQUENCE</scope>
    <source>
        <tissue evidence="1">Shoot tissue taken approximately 20 cm above the soil surface</tissue>
    </source>
</reference>
<proteinExistence type="predicted"/>
<organism evidence="1">
    <name type="scientific">Arundo donax</name>
    <name type="common">Giant reed</name>
    <name type="synonym">Donax arundinaceus</name>
    <dbReference type="NCBI Taxonomy" id="35708"/>
    <lineage>
        <taxon>Eukaryota</taxon>
        <taxon>Viridiplantae</taxon>
        <taxon>Streptophyta</taxon>
        <taxon>Embryophyta</taxon>
        <taxon>Tracheophyta</taxon>
        <taxon>Spermatophyta</taxon>
        <taxon>Magnoliopsida</taxon>
        <taxon>Liliopsida</taxon>
        <taxon>Poales</taxon>
        <taxon>Poaceae</taxon>
        <taxon>PACMAD clade</taxon>
        <taxon>Arundinoideae</taxon>
        <taxon>Arundineae</taxon>
        <taxon>Arundo</taxon>
    </lineage>
</organism>
<sequence length="11" mass="1249">MITGLPKPQQH</sequence>